<sequence length="129" mass="14658">MVRIIGFKKREKEDGAPFFVLELQGGIEMVKSAETGQFYATAKKAFVTSTFDEMTCEALIGSEMEGSIVKKQVDPYTYVVKETGEEIILRHRWIYLPESSEEARQDEMLDQLMSNEPSSGLHELAEQDL</sequence>
<evidence type="ECO:0000313" key="2">
    <source>
        <dbReference type="Proteomes" id="UP000193431"/>
    </source>
</evidence>
<proteinExistence type="predicted"/>
<dbReference type="OrthoDB" id="676860at2"/>
<keyword evidence="2" id="KW-1185">Reference proteome</keyword>
<gene>
    <name evidence="1" type="ORF">BST97_09665</name>
</gene>
<reference evidence="1 2" key="1">
    <citation type="submission" date="2016-11" db="EMBL/GenBank/DDBJ databases">
        <title>Trade-off between light-utilization and light-protection in marine flavobacteria.</title>
        <authorList>
            <person name="Kumagai Y."/>
        </authorList>
    </citation>
    <scope>NUCLEOTIDE SEQUENCE [LARGE SCALE GENOMIC DNA]</scope>
    <source>
        <strain evidence="1 2">JCM 13191</strain>
    </source>
</reference>
<organism evidence="1 2">
    <name type="scientific">Nonlabens spongiae</name>
    <dbReference type="NCBI Taxonomy" id="331648"/>
    <lineage>
        <taxon>Bacteria</taxon>
        <taxon>Pseudomonadati</taxon>
        <taxon>Bacteroidota</taxon>
        <taxon>Flavobacteriia</taxon>
        <taxon>Flavobacteriales</taxon>
        <taxon>Flavobacteriaceae</taxon>
        <taxon>Nonlabens</taxon>
    </lineage>
</organism>
<dbReference type="AlphaFoldDB" id="A0A1W6ML50"/>
<evidence type="ECO:0000313" key="1">
    <source>
        <dbReference type="EMBL" id="ARN78236.1"/>
    </source>
</evidence>
<accession>A0A1W6ML50</accession>
<protein>
    <submittedName>
        <fullName evidence="1">Uncharacterized protein</fullName>
    </submittedName>
</protein>
<dbReference type="Proteomes" id="UP000193431">
    <property type="component" value="Chromosome"/>
</dbReference>
<dbReference type="STRING" id="331648.BST97_09665"/>
<dbReference type="EMBL" id="CP019344">
    <property type="protein sequence ID" value="ARN78236.1"/>
    <property type="molecule type" value="Genomic_DNA"/>
</dbReference>
<name>A0A1W6ML50_9FLAO</name>
<dbReference type="RefSeq" id="WP_085767037.1">
    <property type="nucleotide sequence ID" value="NZ_CP019344.1"/>
</dbReference>